<dbReference type="RefSeq" id="WP_208258710.1">
    <property type="nucleotide sequence ID" value="NZ_JAGEOJ010000011.1"/>
</dbReference>
<evidence type="ECO:0000313" key="6">
    <source>
        <dbReference type="Proteomes" id="UP000669179"/>
    </source>
</evidence>
<dbReference type="Gene3D" id="1.10.10.10">
    <property type="entry name" value="Winged helix-like DNA-binding domain superfamily/Winged helix DNA-binding domain"/>
    <property type="match status" value="1"/>
</dbReference>
<dbReference type="AlphaFoldDB" id="A0A939T3A1"/>
<gene>
    <name evidence="5" type="ORF">J4573_27285</name>
</gene>
<proteinExistence type="predicted"/>
<dbReference type="SMART" id="SM00345">
    <property type="entry name" value="HTH_GNTR"/>
    <property type="match status" value="1"/>
</dbReference>
<accession>A0A939T3A1</accession>
<dbReference type="PANTHER" id="PTHR43537:SF24">
    <property type="entry name" value="GLUCONATE OPERON TRANSCRIPTIONAL REPRESSOR"/>
    <property type="match status" value="1"/>
</dbReference>
<keyword evidence="1" id="KW-0805">Transcription regulation</keyword>
<dbReference type="GO" id="GO:0003700">
    <property type="term" value="F:DNA-binding transcription factor activity"/>
    <property type="evidence" value="ECO:0007669"/>
    <property type="project" value="InterPro"/>
</dbReference>
<dbReference type="PROSITE" id="PS50949">
    <property type="entry name" value="HTH_GNTR"/>
    <property type="match status" value="1"/>
</dbReference>
<protein>
    <submittedName>
        <fullName evidence="5">GntR family transcriptional regulator</fullName>
    </submittedName>
</protein>
<dbReference type="Pfam" id="PF00392">
    <property type="entry name" value="GntR"/>
    <property type="match status" value="1"/>
</dbReference>
<dbReference type="SUPFAM" id="SSF46785">
    <property type="entry name" value="Winged helix' DNA-binding domain"/>
    <property type="match status" value="1"/>
</dbReference>
<dbReference type="SUPFAM" id="SSF48008">
    <property type="entry name" value="GntR ligand-binding domain-like"/>
    <property type="match status" value="1"/>
</dbReference>
<dbReference type="PANTHER" id="PTHR43537">
    <property type="entry name" value="TRANSCRIPTIONAL REGULATOR, GNTR FAMILY"/>
    <property type="match status" value="1"/>
</dbReference>
<dbReference type="InterPro" id="IPR000524">
    <property type="entry name" value="Tscrpt_reg_HTH_GntR"/>
</dbReference>
<evidence type="ECO:0000256" key="1">
    <source>
        <dbReference type="ARBA" id="ARBA00023015"/>
    </source>
</evidence>
<dbReference type="InterPro" id="IPR008920">
    <property type="entry name" value="TF_FadR/GntR_C"/>
</dbReference>
<evidence type="ECO:0000259" key="4">
    <source>
        <dbReference type="PROSITE" id="PS50949"/>
    </source>
</evidence>
<name>A0A939T3A1_9ACTN</name>
<evidence type="ECO:0000256" key="3">
    <source>
        <dbReference type="ARBA" id="ARBA00023163"/>
    </source>
</evidence>
<evidence type="ECO:0000313" key="5">
    <source>
        <dbReference type="EMBL" id="MBO2450831.1"/>
    </source>
</evidence>
<evidence type="ECO:0000256" key="2">
    <source>
        <dbReference type="ARBA" id="ARBA00023125"/>
    </source>
</evidence>
<keyword evidence="2" id="KW-0238">DNA-binding</keyword>
<keyword evidence="3" id="KW-0804">Transcription</keyword>
<dbReference type="Pfam" id="PF07729">
    <property type="entry name" value="FCD"/>
    <property type="match status" value="1"/>
</dbReference>
<dbReference type="InterPro" id="IPR036388">
    <property type="entry name" value="WH-like_DNA-bd_sf"/>
</dbReference>
<reference evidence="5" key="1">
    <citation type="submission" date="2021-03" db="EMBL/GenBank/DDBJ databases">
        <authorList>
            <person name="Kanchanasin P."/>
            <person name="Saeng-In P."/>
            <person name="Phongsopitanun W."/>
            <person name="Yuki M."/>
            <person name="Kudo T."/>
            <person name="Ohkuma M."/>
            <person name="Tanasupawat S."/>
        </authorList>
    </citation>
    <scope>NUCLEOTIDE SEQUENCE</scope>
    <source>
        <strain evidence="5">GKU 128</strain>
    </source>
</reference>
<dbReference type="SMART" id="SM00895">
    <property type="entry name" value="FCD"/>
    <property type="match status" value="1"/>
</dbReference>
<sequence>MPIEHRPLREQIKDELLLRLSRGEFTADEPLNESQLSTELGVSRTPLREALIALEREGIIRSERGKGFRFAPLSSKEFRDLTTIVSEMESLALRLSGADFLKSIAPHLLDEARAFSDPQAPLNVIERYDDAWHDLMLSGCPNERLLDLIASLKLTMHRYERVVVGDQEVLERSAEEHEQIAERLLNGDVDGAVTALKRNWTSGMDRILERFAPTEARPPGLEAG</sequence>
<dbReference type="GO" id="GO:0003677">
    <property type="term" value="F:DNA binding"/>
    <property type="evidence" value="ECO:0007669"/>
    <property type="project" value="UniProtKB-KW"/>
</dbReference>
<dbReference type="CDD" id="cd07377">
    <property type="entry name" value="WHTH_GntR"/>
    <property type="match status" value="1"/>
</dbReference>
<dbReference type="PRINTS" id="PR00035">
    <property type="entry name" value="HTHGNTR"/>
</dbReference>
<keyword evidence="6" id="KW-1185">Reference proteome</keyword>
<feature type="domain" description="HTH gntR-type" evidence="4">
    <location>
        <begin position="6"/>
        <end position="73"/>
    </location>
</feature>
<dbReference type="InterPro" id="IPR036390">
    <property type="entry name" value="WH_DNA-bd_sf"/>
</dbReference>
<dbReference type="InterPro" id="IPR011711">
    <property type="entry name" value="GntR_C"/>
</dbReference>
<dbReference type="EMBL" id="JAGEOJ010000011">
    <property type="protein sequence ID" value="MBO2450831.1"/>
    <property type="molecule type" value="Genomic_DNA"/>
</dbReference>
<dbReference type="Proteomes" id="UP000669179">
    <property type="component" value="Unassembled WGS sequence"/>
</dbReference>
<comment type="caution">
    <text evidence="5">The sequence shown here is derived from an EMBL/GenBank/DDBJ whole genome shotgun (WGS) entry which is preliminary data.</text>
</comment>
<dbReference type="Gene3D" id="1.20.120.530">
    <property type="entry name" value="GntR ligand-binding domain-like"/>
    <property type="match status" value="1"/>
</dbReference>
<organism evidence="5 6">
    <name type="scientific">Actinomadura barringtoniae</name>
    <dbReference type="NCBI Taxonomy" id="1427535"/>
    <lineage>
        <taxon>Bacteria</taxon>
        <taxon>Bacillati</taxon>
        <taxon>Actinomycetota</taxon>
        <taxon>Actinomycetes</taxon>
        <taxon>Streptosporangiales</taxon>
        <taxon>Thermomonosporaceae</taxon>
        <taxon>Actinomadura</taxon>
    </lineage>
</organism>